<sequence length="214" mass="24192">MLSVFLPLVRFMKLLRYFEVFRLLMVAFQNSVPALPVLSYFMAVLVLFSATGLYLAEERSNIPSMSQSIWLAVVTMTTVGYGDFVPKTLGGYVVVFALTLLSVWFLALPVGIIGYEFTASWKRRGEVLVMTRTRKCLEKWGYTSAGLSLLFSYVDVDSDGTLSISERSPSDLLSRTYTRLFLALQKCLTIQIHYVGRGARMGLVTTDWRAQDWC</sequence>
<evidence type="ECO:0000256" key="2">
    <source>
        <dbReference type="ARBA" id="ARBA00022448"/>
    </source>
</evidence>
<evidence type="ECO:0000256" key="11">
    <source>
        <dbReference type="SAM" id="Phobius"/>
    </source>
</evidence>
<evidence type="ECO:0000256" key="8">
    <source>
        <dbReference type="ARBA" id="ARBA00023065"/>
    </source>
</evidence>
<comment type="subcellular location">
    <subcellularLocation>
        <location evidence="1">Membrane</location>
        <topology evidence="1">Multi-pass membrane protein</topology>
    </subcellularLocation>
</comment>
<evidence type="ECO:0000256" key="7">
    <source>
        <dbReference type="ARBA" id="ARBA00022989"/>
    </source>
</evidence>
<keyword evidence="3" id="KW-0633">Potassium transport</keyword>
<accession>A0ABP0P8R7</accession>
<feature type="transmembrane region" description="Helical" evidence="11">
    <location>
        <begin position="91"/>
        <end position="115"/>
    </location>
</feature>
<keyword evidence="5" id="KW-0631">Potassium channel</keyword>
<reference evidence="13 14" key="1">
    <citation type="submission" date="2024-02" db="EMBL/GenBank/DDBJ databases">
        <authorList>
            <person name="Chen Y."/>
            <person name="Shah S."/>
            <person name="Dougan E. K."/>
            <person name="Thang M."/>
            <person name="Chan C."/>
        </authorList>
    </citation>
    <scope>NUCLEOTIDE SEQUENCE [LARGE SCALE GENOMIC DNA]</scope>
</reference>
<dbReference type="PANTHER" id="PTHR11537">
    <property type="entry name" value="VOLTAGE-GATED POTASSIUM CHANNEL"/>
    <property type="match status" value="1"/>
</dbReference>
<keyword evidence="8" id="KW-0406">Ion transport</keyword>
<evidence type="ECO:0000256" key="3">
    <source>
        <dbReference type="ARBA" id="ARBA00022538"/>
    </source>
</evidence>
<dbReference type="PANTHER" id="PTHR11537:SF254">
    <property type="entry name" value="POTASSIUM VOLTAGE-GATED CHANNEL PROTEIN SHAB"/>
    <property type="match status" value="1"/>
</dbReference>
<evidence type="ECO:0000313" key="13">
    <source>
        <dbReference type="EMBL" id="CAK9072445.1"/>
    </source>
</evidence>
<dbReference type="EMBL" id="CAXAMN010022751">
    <property type="protein sequence ID" value="CAK9072445.1"/>
    <property type="molecule type" value="Genomic_DNA"/>
</dbReference>
<evidence type="ECO:0000256" key="4">
    <source>
        <dbReference type="ARBA" id="ARBA00022692"/>
    </source>
</evidence>
<evidence type="ECO:0000256" key="6">
    <source>
        <dbReference type="ARBA" id="ARBA00022958"/>
    </source>
</evidence>
<evidence type="ECO:0000256" key="10">
    <source>
        <dbReference type="ARBA" id="ARBA00023303"/>
    </source>
</evidence>
<dbReference type="Gene3D" id="1.10.287.70">
    <property type="match status" value="1"/>
</dbReference>
<dbReference type="PRINTS" id="PR00169">
    <property type="entry name" value="KCHANNEL"/>
</dbReference>
<evidence type="ECO:0000256" key="9">
    <source>
        <dbReference type="ARBA" id="ARBA00023136"/>
    </source>
</evidence>
<evidence type="ECO:0000256" key="1">
    <source>
        <dbReference type="ARBA" id="ARBA00004141"/>
    </source>
</evidence>
<evidence type="ECO:0000256" key="5">
    <source>
        <dbReference type="ARBA" id="ARBA00022826"/>
    </source>
</evidence>
<name>A0ABP0P8R7_9DINO</name>
<dbReference type="Proteomes" id="UP001642484">
    <property type="component" value="Unassembled WGS sequence"/>
</dbReference>
<keyword evidence="6" id="KW-0630">Potassium</keyword>
<dbReference type="InterPro" id="IPR028325">
    <property type="entry name" value="VG_K_chnl"/>
</dbReference>
<keyword evidence="9 11" id="KW-0472">Membrane</keyword>
<keyword evidence="2" id="KW-0813">Transport</keyword>
<evidence type="ECO:0000313" key="14">
    <source>
        <dbReference type="Proteomes" id="UP001642484"/>
    </source>
</evidence>
<feature type="transmembrane region" description="Helical" evidence="11">
    <location>
        <begin position="68"/>
        <end position="85"/>
    </location>
</feature>
<protein>
    <recommendedName>
        <fullName evidence="12">Ion transport domain-containing protein</fullName>
    </recommendedName>
</protein>
<proteinExistence type="predicted"/>
<dbReference type="SUPFAM" id="SSF81324">
    <property type="entry name" value="Voltage-gated potassium channels"/>
    <property type="match status" value="1"/>
</dbReference>
<dbReference type="InterPro" id="IPR005821">
    <property type="entry name" value="Ion_trans_dom"/>
</dbReference>
<organism evidence="13 14">
    <name type="scientific">Durusdinium trenchii</name>
    <dbReference type="NCBI Taxonomy" id="1381693"/>
    <lineage>
        <taxon>Eukaryota</taxon>
        <taxon>Sar</taxon>
        <taxon>Alveolata</taxon>
        <taxon>Dinophyceae</taxon>
        <taxon>Suessiales</taxon>
        <taxon>Symbiodiniaceae</taxon>
        <taxon>Durusdinium</taxon>
    </lineage>
</organism>
<keyword evidence="10" id="KW-0407">Ion channel</keyword>
<keyword evidence="4 11" id="KW-0812">Transmembrane</keyword>
<feature type="transmembrane region" description="Helical" evidence="11">
    <location>
        <begin position="38"/>
        <end position="56"/>
    </location>
</feature>
<comment type="caution">
    <text evidence="13">The sequence shown here is derived from an EMBL/GenBank/DDBJ whole genome shotgun (WGS) entry which is preliminary data.</text>
</comment>
<keyword evidence="7 11" id="KW-1133">Transmembrane helix</keyword>
<feature type="domain" description="Ion transport" evidence="12">
    <location>
        <begin position="3"/>
        <end position="118"/>
    </location>
</feature>
<keyword evidence="14" id="KW-1185">Reference proteome</keyword>
<evidence type="ECO:0000259" key="12">
    <source>
        <dbReference type="Pfam" id="PF00520"/>
    </source>
</evidence>
<dbReference type="Pfam" id="PF00520">
    <property type="entry name" value="Ion_trans"/>
    <property type="match status" value="1"/>
</dbReference>
<gene>
    <name evidence="13" type="ORF">CCMP2556_LOCUS35645</name>
</gene>